<feature type="signal peptide" evidence="1">
    <location>
        <begin position="1"/>
        <end position="31"/>
    </location>
</feature>
<comment type="caution">
    <text evidence="3">The sequence shown here is derived from an EMBL/GenBank/DDBJ whole genome shotgun (WGS) entry which is preliminary data.</text>
</comment>
<reference evidence="3" key="1">
    <citation type="submission" date="2022-01" db="EMBL/GenBank/DDBJ databases">
        <title>Novel bile acid biosynthetic pathways are enriched in the microbiome of centenarians.</title>
        <authorList>
            <person name="Sato Y."/>
            <person name="Atarashi K."/>
            <person name="Plichta R.D."/>
            <person name="Arai Y."/>
            <person name="Sasajima S."/>
            <person name="Kearney M.S."/>
            <person name="Suda W."/>
            <person name="Takeshita K."/>
            <person name="Sasaki T."/>
            <person name="Okamoto S."/>
            <person name="Skelly N.A."/>
            <person name="Okamura Y."/>
            <person name="Vlamakis H."/>
            <person name="Li Y."/>
            <person name="Tanoue T."/>
            <person name="Takei H."/>
            <person name="Nittono H."/>
            <person name="Narushima S."/>
            <person name="Irie J."/>
            <person name="Itoh H."/>
            <person name="Moriya K."/>
            <person name="Sugiura Y."/>
            <person name="Suematsu M."/>
            <person name="Moritoki N."/>
            <person name="Shibata S."/>
            <person name="Littman R.D."/>
            <person name="Fischbach A.M."/>
            <person name="Uwamino Y."/>
            <person name="Inoue T."/>
            <person name="Honda A."/>
            <person name="Hattori M."/>
            <person name="Murai T."/>
            <person name="Xavier J.R."/>
            <person name="Hirose N."/>
            <person name="Honda K."/>
        </authorList>
    </citation>
    <scope>NUCLEOTIDE SEQUENCE</scope>
    <source>
        <strain evidence="3">CE91-St16</strain>
    </source>
</reference>
<evidence type="ECO:0000313" key="4">
    <source>
        <dbReference type="Proteomes" id="UP001055105"/>
    </source>
</evidence>
<feature type="domain" description="Putative beta-lactamase-inhibitor-like PepSY-like" evidence="2">
    <location>
        <begin position="71"/>
        <end position="152"/>
    </location>
</feature>
<dbReference type="AlphaFoldDB" id="A0AA37NKU9"/>
<dbReference type="InterPro" id="IPR021533">
    <property type="entry name" value="PepSY-like"/>
</dbReference>
<proteinExistence type="predicted"/>
<name>A0AA37NKU9_9BACT</name>
<gene>
    <name evidence="3" type="ORF">CE91St16_11440</name>
</gene>
<evidence type="ECO:0000259" key="2">
    <source>
        <dbReference type="Pfam" id="PF11396"/>
    </source>
</evidence>
<sequence length="156" mass="17590">MLNQNSKTIMKKLMMILAGAALLATSAPAFAGNDRPIAVGELPAVSQEFIKTHFAGVEVSFSKVDEELFDKDYKVVFVNGAKVEFAKNGEWKDVECKYGEVPAAIVPQQIRDYVTKNYPKNKIVAIDRDRRDYEVELDNGLDLKFDLKFRLIDIDN</sequence>
<keyword evidence="1" id="KW-0732">Signal</keyword>
<dbReference type="EMBL" id="BQOL01000001">
    <property type="protein sequence ID" value="GKI18236.1"/>
    <property type="molecule type" value="Genomic_DNA"/>
</dbReference>
<dbReference type="Proteomes" id="UP001055105">
    <property type="component" value="Unassembled WGS sequence"/>
</dbReference>
<dbReference type="Gene3D" id="3.40.1420.30">
    <property type="match status" value="1"/>
</dbReference>
<accession>A0AA37NKU9</accession>
<dbReference type="SUPFAM" id="SSF160574">
    <property type="entry name" value="BT0923-like"/>
    <property type="match status" value="1"/>
</dbReference>
<feature type="chain" id="PRO_5041231700" description="Putative beta-lactamase-inhibitor-like PepSY-like domain-containing protein" evidence="1">
    <location>
        <begin position="32"/>
        <end position="156"/>
    </location>
</feature>
<evidence type="ECO:0000256" key="1">
    <source>
        <dbReference type="SAM" id="SignalP"/>
    </source>
</evidence>
<evidence type="ECO:0000313" key="3">
    <source>
        <dbReference type="EMBL" id="GKI18236.1"/>
    </source>
</evidence>
<protein>
    <recommendedName>
        <fullName evidence="2">Putative beta-lactamase-inhibitor-like PepSY-like domain-containing protein</fullName>
    </recommendedName>
</protein>
<dbReference type="Pfam" id="PF11396">
    <property type="entry name" value="PepSY_like"/>
    <property type="match status" value="1"/>
</dbReference>
<organism evidence="3 4">
    <name type="scientific">Alistipes finegoldii</name>
    <dbReference type="NCBI Taxonomy" id="214856"/>
    <lineage>
        <taxon>Bacteria</taxon>
        <taxon>Pseudomonadati</taxon>
        <taxon>Bacteroidota</taxon>
        <taxon>Bacteroidia</taxon>
        <taxon>Bacteroidales</taxon>
        <taxon>Rikenellaceae</taxon>
        <taxon>Alistipes</taxon>
    </lineage>
</organism>